<protein>
    <submittedName>
        <fullName evidence="3">Uncharacterized protein</fullName>
    </submittedName>
</protein>
<keyword evidence="2" id="KW-0732">Signal</keyword>
<feature type="coiled-coil region" evidence="1">
    <location>
        <begin position="183"/>
        <end position="216"/>
    </location>
</feature>
<name>A0A7S4E4C2_9STRA</name>
<reference evidence="3" key="1">
    <citation type="submission" date="2021-01" db="EMBL/GenBank/DDBJ databases">
        <authorList>
            <person name="Corre E."/>
            <person name="Pelletier E."/>
            <person name="Niang G."/>
            <person name="Scheremetjew M."/>
            <person name="Finn R."/>
            <person name="Kale V."/>
            <person name="Holt S."/>
            <person name="Cochrane G."/>
            <person name="Meng A."/>
            <person name="Brown T."/>
            <person name="Cohen L."/>
        </authorList>
    </citation>
    <scope>NUCLEOTIDE SEQUENCE</scope>
    <source>
        <strain evidence="3">CCMP1756</strain>
    </source>
</reference>
<dbReference type="EMBL" id="HBIW01005127">
    <property type="protein sequence ID" value="CAE0688766.1"/>
    <property type="molecule type" value="Transcribed_RNA"/>
</dbReference>
<feature type="chain" id="PRO_5030656624" evidence="2">
    <location>
        <begin position="19"/>
        <end position="245"/>
    </location>
</feature>
<organism evidence="3">
    <name type="scientific">Pelagomonas calceolata</name>
    <dbReference type="NCBI Taxonomy" id="35677"/>
    <lineage>
        <taxon>Eukaryota</taxon>
        <taxon>Sar</taxon>
        <taxon>Stramenopiles</taxon>
        <taxon>Ochrophyta</taxon>
        <taxon>Pelagophyceae</taxon>
        <taxon>Pelagomonadales</taxon>
        <taxon>Pelagomonadaceae</taxon>
        <taxon>Pelagomonas</taxon>
    </lineage>
</organism>
<evidence type="ECO:0000256" key="1">
    <source>
        <dbReference type="SAM" id="Coils"/>
    </source>
</evidence>
<feature type="signal peptide" evidence="2">
    <location>
        <begin position="1"/>
        <end position="18"/>
    </location>
</feature>
<gene>
    <name evidence="3" type="ORF">PCAL00307_LOCUS4200</name>
</gene>
<evidence type="ECO:0000256" key="2">
    <source>
        <dbReference type="SAM" id="SignalP"/>
    </source>
</evidence>
<accession>A0A7S4E4C2</accession>
<dbReference type="AlphaFoldDB" id="A0A7S4E4C2"/>
<evidence type="ECO:0000313" key="3">
    <source>
        <dbReference type="EMBL" id="CAE0688766.1"/>
    </source>
</evidence>
<proteinExistence type="predicted"/>
<sequence length="245" mass="24920">MPSSRHILLALGASSATALQLPGVGEVSLSLPSAPALPSTKDLKVAAIDFVAEARQNPLSALPAAGAAGVAGLALFAAASSLSPTVVPEGGEYRGLGIGQDGIVRVGFPAGGEVLVPGAPFQPENGYLGMWNWEKQVKPVPKDQTPEAQKALRAAFDAERKKFDVEAQQQGFKSAEARGIAEKEKILAEKAAAKAAKEAAKAAKAAEGEKAAAAAKSATPAKPVYYGNIKGIAQPSTYGVGAPKK</sequence>
<keyword evidence="1" id="KW-0175">Coiled coil</keyword>